<keyword evidence="4" id="KW-1133">Transmembrane helix</keyword>
<evidence type="ECO:0000256" key="4">
    <source>
        <dbReference type="SAM" id="Phobius"/>
    </source>
</evidence>
<keyword evidence="2 3" id="KW-0238">DNA-binding</keyword>
<dbReference type="InterPro" id="IPR011042">
    <property type="entry name" value="6-blade_b-propeller_TolB-like"/>
</dbReference>
<reference evidence="6 7" key="1">
    <citation type="journal article" date="2013" name="Antonie Van Leeuwenhoek">
        <title>Echinimonas agarilytica gen. nov., sp. nov., a new gammaproteobacterium isolated from the sea urchin Strongylocentrotus intermedius.</title>
        <authorList>
            <person name="Nedashkovskaya O.I."/>
            <person name="Stenkova A.M."/>
            <person name="Zhukova N.V."/>
            <person name="Van Trappen S."/>
            <person name="Lee J.S."/>
            <person name="Kim S.B."/>
        </authorList>
    </citation>
    <scope>NUCLEOTIDE SEQUENCE [LARGE SCALE GENOMIC DNA]</scope>
    <source>
        <strain evidence="6 7">KMM 6351</strain>
    </source>
</reference>
<protein>
    <submittedName>
        <fullName evidence="6">Winged helix-turn-helix domain-containing protein</fullName>
    </submittedName>
</protein>
<dbReference type="EMBL" id="JAMQGP010000001">
    <property type="protein sequence ID" value="MCM2678103.1"/>
    <property type="molecule type" value="Genomic_DNA"/>
</dbReference>
<dbReference type="AlphaFoldDB" id="A0AA41W3X0"/>
<dbReference type="PROSITE" id="PS51755">
    <property type="entry name" value="OMPR_PHOB"/>
    <property type="match status" value="1"/>
</dbReference>
<evidence type="ECO:0000259" key="5">
    <source>
        <dbReference type="PROSITE" id="PS51755"/>
    </source>
</evidence>
<dbReference type="SUPFAM" id="SSF69304">
    <property type="entry name" value="Tricorn protease N-terminal domain"/>
    <property type="match status" value="1"/>
</dbReference>
<evidence type="ECO:0000313" key="6">
    <source>
        <dbReference type="EMBL" id="MCM2678103.1"/>
    </source>
</evidence>
<dbReference type="GO" id="GO:0000160">
    <property type="term" value="P:phosphorelay signal transduction system"/>
    <property type="evidence" value="ECO:0007669"/>
    <property type="project" value="InterPro"/>
</dbReference>
<accession>A0AA41W3X0</accession>
<dbReference type="GO" id="GO:0003677">
    <property type="term" value="F:DNA binding"/>
    <property type="evidence" value="ECO:0007669"/>
    <property type="project" value="UniProtKB-UniRule"/>
</dbReference>
<keyword evidence="4" id="KW-0812">Transmembrane</keyword>
<dbReference type="SUPFAM" id="SSF46894">
    <property type="entry name" value="C-terminal effector domain of the bipartite response regulators"/>
    <property type="match status" value="1"/>
</dbReference>
<dbReference type="Gene3D" id="2.120.10.30">
    <property type="entry name" value="TolB, C-terminal domain"/>
    <property type="match status" value="1"/>
</dbReference>
<sequence length="660" mass="75710">MSKVENTSPFRLNKFDIYPDQDQIILGSNEYKLEPKVMLVLLYLAKHQDRVVTVDELLESLWSGMVVTPKSVQRTISELRKVFALDCGSNQYIQTFSKRGYRLVVPVSPLSSPKRKLLYSSITAIFSLIVIASLALFWLSPNEMKLQSLSPNNIHRVSVHPSGDYYASIEQTNAGFLVQVIKDEQPTHTLIELDRLNLLSSSLRWSDSGDQLALLWSDGEAHIRVFQFSPNEHEAPHTIAVIDDPIHRYRGVDFINDRQLVVTRSHEDEYNFQTLLMDIQTGESTRISELSKTLFAVAQRGIVAMTQMDGKQQQLHFYDVATQSLLITHTVLDEITGIEWPANSKELYYFTPNKIMKISLNGELTEVQKHHEGSITSLSIADDFDDIYWTEQAVAHNIIMKGVDGCCIRRITDTDADEYNAKYSPDGRSIAYISKHQGAEQLWLYQNDAHRQLTAFSKPTQITKPLWGADSQHIVFKNQDTTFRYTLHNQQLETLIKNNNFLYPIGMVNNDVLIFVDTNQGTTKGIWQKKLSTGELKQLDIPISSQAFVLDGKVFYQEHNRAELMQYMAGSAQVITTMPHHKILHLDRAPDQIFYRKYKQGEINNIYRYELSTQQHSLVIPRLSYQGKVNSVSQQGTYIFQKPQNEQGKLYKQPLTSHRR</sequence>
<dbReference type="PANTHER" id="PTHR36842:SF1">
    <property type="entry name" value="PROTEIN TOLB"/>
    <property type="match status" value="1"/>
</dbReference>
<dbReference type="InterPro" id="IPR001867">
    <property type="entry name" value="OmpR/PhoB-type_DNA-bd"/>
</dbReference>
<keyword evidence="4" id="KW-0472">Membrane</keyword>
<dbReference type="Gene3D" id="1.10.10.10">
    <property type="entry name" value="Winged helix-like DNA-binding domain superfamily/Winged helix DNA-binding domain"/>
    <property type="match status" value="1"/>
</dbReference>
<comment type="caution">
    <text evidence="6">The sequence shown here is derived from an EMBL/GenBank/DDBJ whole genome shotgun (WGS) entry which is preliminary data.</text>
</comment>
<dbReference type="RefSeq" id="WP_251259420.1">
    <property type="nucleotide sequence ID" value="NZ_JAMQGP010000001.1"/>
</dbReference>
<evidence type="ECO:0000256" key="2">
    <source>
        <dbReference type="ARBA" id="ARBA00023125"/>
    </source>
</evidence>
<dbReference type="InterPro" id="IPR036388">
    <property type="entry name" value="WH-like_DNA-bd_sf"/>
</dbReference>
<evidence type="ECO:0000313" key="7">
    <source>
        <dbReference type="Proteomes" id="UP001165393"/>
    </source>
</evidence>
<dbReference type="Proteomes" id="UP001165393">
    <property type="component" value="Unassembled WGS sequence"/>
</dbReference>
<dbReference type="Pfam" id="PF00486">
    <property type="entry name" value="Trans_reg_C"/>
    <property type="match status" value="1"/>
</dbReference>
<feature type="DNA-binding region" description="OmpR/PhoB-type" evidence="3">
    <location>
        <begin position="7"/>
        <end position="105"/>
    </location>
</feature>
<dbReference type="InterPro" id="IPR011659">
    <property type="entry name" value="WD40"/>
</dbReference>
<organism evidence="6 7">
    <name type="scientific">Echinimonas agarilytica</name>
    <dbReference type="NCBI Taxonomy" id="1215918"/>
    <lineage>
        <taxon>Bacteria</taxon>
        <taxon>Pseudomonadati</taxon>
        <taxon>Pseudomonadota</taxon>
        <taxon>Gammaproteobacteria</taxon>
        <taxon>Alteromonadales</taxon>
        <taxon>Echinimonadaceae</taxon>
        <taxon>Echinimonas</taxon>
    </lineage>
</organism>
<comment type="similarity">
    <text evidence="1">Belongs to the TolB family.</text>
</comment>
<feature type="transmembrane region" description="Helical" evidence="4">
    <location>
        <begin position="117"/>
        <end position="139"/>
    </location>
</feature>
<dbReference type="CDD" id="cd00383">
    <property type="entry name" value="trans_reg_C"/>
    <property type="match status" value="1"/>
</dbReference>
<dbReference type="GO" id="GO:0006355">
    <property type="term" value="P:regulation of DNA-templated transcription"/>
    <property type="evidence" value="ECO:0007669"/>
    <property type="project" value="InterPro"/>
</dbReference>
<evidence type="ECO:0000256" key="1">
    <source>
        <dbReference type="ARBA" id="ARBA00009820"/>
    </source>
</evidence>
<proteinExistence type="inferred from homology"/>
<dbReference type="SUPFAM" id="SSF82171">
    <property type="entry name" value="DPP6 N-terminal domain-like"/>
    <property type="match status" value="1"/>
</dbReference>
<dbReference type="InterPro" id="IPR016032">
    <property type="entry name" value="Sig_transdc_resp-reg_C-effctor"/>
</dbReference>
<name>A0AA41W3X0_9GAMM</name>
<evidence type="ECO:0000256" key="3">
    <source>
        <dbReference type="PROSITE-ProRule" id="PRU01091"/>
    </source>
</evidence>
<dbReference type="SMART" id="SM00862">
    <property type="entry name" value="Trans_reg_C"/>
    <property type="match status" value="1"/>
</dbReference>
<dbReference type="Pfam" id="PF07676">
    <property type="entry name" value="PD40"/>
    <property type="match status" value="1"/>
</dbReference>
<gene>
    <name evidence="6" type="ORF">NAF29_00260</name>
</gene>
<feature type="domain" description="OmpR/PhoB-type" evidence="5">
    <location>
        <begin position="7"/>
        <end position="105"/>
    </location>
</feature>
<dbReference type="PANTHER" id="PTHR36842">
    <property type="entry name" value="PROTEIN TOLB HOMOLOG"/>
    <property type="match status" value="1"/>
</dbReference>
<keyword evidence="7" id="KW-1185">Reference proteome</keyword>